<evidence type="ECO:0000313" key="3">
    <source>
        <dbReference type="Proteomes" id="UP001218218"/>
    </source>
</evidence>
<proteinExistence type="predicted"/>
<evidence type="ECO:0000256" key="1">
    <source>
        <dbReference type="SAM" id="MobiDB-lite"/>
    </source>
</evidence>
<sequence>MPISQSHSQPPPPQPPTSSSMVFCSQCGTSGEGRFCTECGTRLISAGASGGASTSQIAHEPPPYDPYLNESPTSAAPSAGAMTNGGSISTVTQSNVRGVAGSPVVTSGGTSAPHTASAGFVSQPAMHAPALYQQTDSPTALFGSQGYRLDAFHHIAREIFVALDRSTYPVATQMMEASKIRRFRELSGKSIPPYYETHVLPMYYQTIGAQCVGSNVLSWEGWNTFLAHKILSGPDEMFAQIGAALRGLNLQLPWPLLRTDFPAYAYPDAAARELQFQQGIRDLAGAALGGRVQYPAMGGHHRARRSLVSGLIGSGFLFN</sequence>
<dbReference type="Proteomes" id="UP001218218">
    <property type="component" value="Unassembled WGS sequence"/>
</dbReference>
<keyword evidence="3" id="KW-1185">Reference proteome</keyword>
<gene>
    <name evidence="2" type="ORF">DFH08DRAFT_388346</name>
</gene>
<reference evidence="2" key="1">
    <citation type="submission" date="2023-03" db="EMBL/GenBank/DDBJ databases">
        <title>Massive genome expansion in bonnet fungi (Mycena s.s.) driven by repeated elements and novel gene families across ecological guilds.</title>
        <authorList>
            <consortium name="Lawrence Berkeley National Laboratory"/>
            <person name="Harder C.B."/>
            <person name="Miyauchi S."/>
            <person name="Viragh M."/>
            <person name="Kuo A."/>
            <person name="Thoen E."/>
            <person name="Andreopoulos B."/>
            <person name="Lu D."/>
            <person name="Skrede I."/>
            <person name="Drula E."/>
            <person name="Henrissat B."/>
            <person name="Morin E."/>
            <person name="Kohler A."/>
            <person name="Barry K."/>
            <person name="LaButti K."/>
            <person name="Morin E."/>
            <person name="Salamov A."/>
            <person name="Lipzen A."/>
            <person name="Mereny Z."/>
            <person name="Hegedus B."/>
            <person name="Baldrian P."/>
            <person name="Stursova M."/>
            <person name="Weitz H."/>
            <person name="Taylor A."/>
            <person name="Grigoriev I.V."/>
            <person name="Nagy L.G."/>
            <person name="Martin F."/>
            <person name="Kauserud H."/>
        </authorList>
    </citation>
    <scope>NUCLEOTIDE SEQUENCE</scope>
    <source>
        <strain evidence="2">CBHHK002</strain>
    </source>
</reference>
<accession>A0AAD7EFF1</accession>
<organism evidence="2 3">
    <name type="scientific">Mycena albidolilacea</name>
    <dbReference type="NCBI Taxonomy" id="1033008"/>
    <lineage>
        <taxon>Eukaryota</taxon>
        <taxon>Fungi</taxon>
        <taxon>Dikarya</taxon>
        <taxon>Basidiomycota</taxon>
        <taxon>Agaricomycotina</taxon>
        <taxon>Agaricomycetes</taxon>
        <taxon>Agaricomycetidae</taxon>
        <taxon>Agaricales</taxon>
        <taxon>Marasmiineae</taxon>
        <taxon>Mycenaceae</taxon>
        <taxon>Mycena</taxon>
    </lineage>
</organism>
<feature type="region of interest" description="Disordered" evidence="1">
    <location>
        <begin position="1"/>
        <end position="21"/>
    </location>
</feature>
<dbReference type="AlphaFoldDB" id="A0AAD7EFF1"/>
<comment type="caution">
    <text evidence="2">The sequence shown here is derived from an EMBL/GenBank/DDBJ whole genome shotgun (WGS) entry which is preliminary data.</text>
</comment>
<name>A0AAD7EFF1_9AGAR</name>
<feature type="region of interest" description="Disordered" evidence="1">
    <location>
        <begin position="69"/>
        <end position="89"/>
    </location>
</feature>
<dbReference type="EMBL" id="JARIHO010000053">
    <property type="protein sequence ID" value="KAJ7320861.1"/>
    <property type="molecule type" value="Genomic_DNA"/>
</dbReference>
<protein>
    <submittedName>
        <fullName evidence="2">Uncharacterized protein</fullName>
    </submittedName>
</protein>
<evidence type="ECO:0000313" key="2">
    <source>
        <dbReference type="EMBL" id="KAJ7320861.1"/>
    </source>
</evidence>